<dbReference type="InterPro" id="IPR001584">
    <property type="entry name" value="Integrase_cat-core"/>
</dbReference>
<evidence type="ECO:0000256" key="1">
    <source>
        <dbReference type="ARBA" id="ARBA00022679"/>
    </source>
</evidence>
<keyword evidence="5" id="KW-0511">Multifunctional enzyme</keyword>
<dbReference type="InterPro" id="IPR012337">
    <property type="entry name" value="RNaseH-like_sf"/>
</dbReference>
<dbReference type="InterPro" id="IPR041577">
    <property type="entry name" value="RT_RNaseH_2"/>
</dbReference>
<feature type="compositionally biased region" description="Polar residues" evidence="6">
    <location>
        <begin position="13"/>
        <end position="26"/>
    </location>
</feature>
<dbReference type="GO" id="GO:0015074">
    <property type="term" value="P:DNA integration"/>
    <property type="evidence" value="ECO:0007669"/>
    <property type="project" value="InterPro"/>
</dbReference>
<dbReference type="PROSITE" id="PS50994">
    <property type="entry name" value="INTEGRASE"/>
    <property type="match status" value="1"/>
</dbReference>
<dbReference type="InterPro" id="IPR043502">
    <property type="entry name" value="DNA/RNA_pol_sf"/>
</dbReference>
<dbReference type="SUPFAM" id="SSF53098">
    <property type="entry name" value="Ribonuclease H-like"/>
    <property type="match status" value="1"/>
</dbReference>
<dbReference type="Gene3D" id="3.30.420.10">
    <property type="entry name" value="Ribonuclease H-like superfamily/Ribonuclease H"/>
    <property type="match status" value="1"/>
</dbReference>
<reference evidence="8" key="2">
    <citation type="submission" date="2003-05" db="EMBL/GenBank/DDBJ databases">
        <authorList>
            <person name="Buell C.R."/>
            <person name="Wing R.A."/>
            <person name="McCombie W.R."/>
            <person name="Messing J."/>
            <person name="Yuan Q."/>
            <person name="Ouyang S."/>
        </authorList>
    </citation>
    <scope>NUCLEOTIDE SEQUENCE</scope>
</reference>
<dbReference type="Gene3D" id="3.10.10.10">
    <property type="entry name" value="HIV Type 1 Reverse Transcriptase, subunit A, domain 1"/>
    <property type="match status" value="1"/>
</dbReference>
<dbReference type="EMBL" id="DP000086">
    <property type="protein sequence ID" value="ABB47013.1"/>
    <property type="molecule type" value="Genomic_DNA"/>
</dbReference>
<keyword evidence="2" id="KW-0548">Nucleotidyltransferase</keyword>
<dbReference type="InterPro" id="IPR000477">
    <property type="entry name" value="RT_dom"/>
</dbReference>
<feature type="region of interest" description="Disordered" evidence="6">
    <location>
        <begin position="1"/>
        <end position="26"/>
    </location>
</feature>
<accession>Q33AB3</accession>
<dbReference type="Gene3D" id="3.30.70.270">
    <property type="match status" value="2"/>
</dbReference>
<dbReference type="InterPro" id="IPR043128">
    <property type="entry name" value="Rev_trsase/Diguanyl_cyclase"/>
</dbReference>
<keyword evidence="4" id="KW-0378">Hydrolase</keyword>
<dbReference type="InterPro" id="IPR021109">
    <property type="entry name" value="Peptidase_aspartic_dom_sf"/>
</dbReference>
<proteinExistence type="predicted"/>
<sequence>MAWSQPVFDPSMAAQQASPIGAGQPNTMAQTHAQAVISPFATPYPQQGTANRVGGEKGLPLSGGIKNRPIPPQFKFPPVARYSGETDPKEFLSIYESAIEAAHGDENTKAKVIHLALDGIARSWYFNLPANSIYSWEQLRDVFVLNFQGTYEEPKTQQHLLGIRQRPGQSIREYMRRFSQARCQVQDITEASVINAASAGLLEGELTRKIANKEPQTLEHLLRIIDAQVQVAEPPPLAVRQPQMAIQGQPPRQGQAPMTWKKFRTDRAGKAVMAVEEVQALHKEFDAQQASNHQQPIRKKVRKDLYCAFHGRSPHTIEQCRNIRQRGNVQDARPQQGATVEAPHEAVQEQTSPVEQRQDAQRRVIQVITRADPPGHLSKRQKKMQIRAVHSITSAGEGAPQYVNQLISFGPEDAEGVMFPHQDPLVISAEIAGFEVRRIQVDGGSSADVIFAEAYAKMGLPTQALTPAPASLRGFGREAVQVLGQALLLIAFGSGESRREEQVLFDVVDIPYNYNAILGRATLNKFEAISHHNYLMLKMPGPVGVIVVKGLQPLAASKGDLAIINRAVHNLEAELHSRLKHAPKPTPHGKIVKVQIDDADPAKLISLGDGMGEQEAEGILAVLKKNIDIFAWSPDEVGGVLTDLIMHHLAVKPDAKPRKQKLRKMSADRQEAAKAEVQKLLRAGVIQEIDHPEWLANPVLVRKSNDKWRMCVDFTDLNKACPKDDFPLPRIDQLVDSTAGCELMSFLDAYSGYHQIQMNPPDIPKIAFITPFGTFCHLRMPFGLRNAGATFARLVYKVLCNQLGRNVEAYVDDIVVKSRKAFDHASDQQETFDNLRAAGIKLNPEKCVFGVRAGKLLGFLVSERGIEANPEKIDASQQMKPQSSVHEVQKLAGRIAALSRLLSKAAERGLPFFKTLRGTGKFSWTPECQATFDELKQYLQRPPALISPTPGSELLLYLAASPVAVSAALIQETEFGQKQLKHYFQAHKVIVPSQYPLGEILRGKEISGRLSKWAAELSPFDLHFVARTAVKSQVLADLTPVFASEPEPVEQPWVMCSDSLWSHKGADIAAILISPNGVPVRWLPDDEVEAKRLQIKAAKYKLVSGQLYRSGILQPLLRCISFAEGEEMAKEIHQGLCGAHQAARTVASKVFRQGVYWPTVLKVCAEQIKKCESCQRHGRSQTAPHYDLQPITPIWPFARWGLDIIGPFPVARNGYKFVIVAVEYFSRWIEAEPLGAITSAAVQKFVWKNIICRFGVPKEIITDNGKQFDSKKFREMCEGLNLEIRFTSVAHPQSNGAAERTNGKILEALKKRLEGAAKGKWLEEMLSVLWALQTTPTRPTKFSPFMLLYGDEAMTPAELGANSPRVVFSGDEGGRKVSLELLEGVRVEALEHMRKYAVNTSATYNKKVRPTDLLPGHLVLRKKTNPVAVGKLESKWKGPYLIKHKSRAGSFRLATLEGEEFDHSWNTASLKRFYV</sequence>
<reference evidence="8" key="3">
    <citation type="submission" date="2006-07" db="EMBL/GenBank/DDBJ databases">
        <authorList>
            <person name="Buell R."/>
        </authorList>
    </citation>
    <scope>NUCLEOTIDE SEQUENCE</scope>
</reference>
<feature type="domain" description="Integrase catalytic" evidence="7">
    <location>
        <begin position="1189"/>
        <end position="1364"/>
    </location>
</feature>
<dbReference type="Gene3D" id="1.10.340.70">
    <property type="match status" value="1"/>
</dbReference>
<evidence type="ECO:0000313" key="8">
    <source>
        <dbReference type="EMBL" id="ABB47013.1"/>
    </source>
</evidence>
<dbReference type="Pfam" id="PF17919">
    <property type="entry name" value="RT_RNaseH_2"/>
    <property type="match status" value="1"/>
</dbReference>
<gene>
    <name evidence="8" type="ordered locus">LOC_Os10g12740</name>
</gene>
<dbReference type="PANTHER" id="PTHR37984">
    <property type="entry name" value="PROTEIN CBG26694"/>
    <property type="match status" value="1"/>
</dbReference>
<dbReference type="Pfam" id="PF03732">
    <property type="entry name" value="Retrotrans_gag"/>
    <property type="match status" value="1"/>
</dbReference>
<evidence type="ECO:0000256" key="6">
    <source>
        <dbReference type="SAM" id="MobiDB-lite"/>
    </source>
</evidence>
<dbReference type="Pfam" id="PF00078">
    <property type="entry name" value="RVT_1"/>
    <property type="match status" value="1"/>
</dbReference>
<evidence type="ECO:0000259" key="7">
    <source>
        <dbReference type="PROSITE" id="PS50994"/>
    </source>
</evidence>
<keyword evidence="1" id="KW-0808">Transferase</keyword>
<reference evidence="8" key="1">
    <citation type="journal article" date="2003" name="Science">
        <title>In-depth view of structure, activity, and evolution of rice chromosome 10.</title>
        <authorList>
            <consortium name="Rice Chromosome 10 Sequencing Consortium"/>
        </authorList>
    </citation>
    <scope>NUCLEOTIDE SEQUENCE [LARGE SCALE GENOMIC DNA]</scope>
</reference>
<dbReference type="GO" id="GO:0004519">
    <property type="term" value="F:endonuclease activity"/>
    <property type="evidence" value="ECO:0007669"/>
    <property type="project" value="UniProtKB-KW"/>
</dbReference>
<keyword evidence="3" id="KW-0540">Nuclease</keyword>
<dbReference type="CDD" id="cd00303">
    <property type="entry name" value="retropepsin_like"/>
    <property type="match status" value="1"/>
</dbReference>
<dbReference type="PANTHER" id="PTHR37984:SF5">
    <property type="entry name" value="PROTEIN NYNRIN-LIKE"/>
    <property type="match status" value="1"/>
</dbReference>
<dbReference type="GO" id="GO:0003676">
    <property type="term" value="F:nucleic acid binding"/>
    <property type="evidence" value="ECO:0007669"/>
    <property type="project" value="InterPro"/>
</dbReference>
<name>Q33AB3_ORYSJ</name>
<evidence type="ECO:0000256" key="4">
    <source>
        <dbReference type="ARBA" id="ARBA00022759"/>
    </source>
</evidence>
<dbReference type="InterPro" id="IPR050951">
    <property type="entry name" value="Retrovirus_Pol_polyprotein"/>
</dbReference>
<dbReference type="InterPro" id="IPR005162">
    <property type="entry name" value="Retrotrans_gag_dom"/>
</dbReference>
<dbReference type="SUPFAM" id="SSF56672">
    <property type="entry name" value="DNA/RNA polymerases"/>
    <property type="match status" value="1"/>
</dbReference>
<evidence type="ECO:0000256" key="3">
    <source>
        <dbReference type="ARBA" id="ARBA00022722"/>
    </source>
</evidence>
<dbReference type="GO" id="GO:0016779">
    <property type="term" value="F:nucleotidyltransferase activity"/>
    <property type="evidence" value="ECO:0007669"/>
    <property type="project" value="UniProtKB-KW"/>
</dbReference>
<organism evidence="8">
    <name type="scientific">Oryza sativa subsp. japonica</name>
    <name type="common">Rice</name>
    <dbReference type="NCBI Taxonomy" id="39947"/>
    <lineage>
        <taxon>Eukaryota</taxon>
        <taxon>Viridiplantae</taxon>
        <taxon>Streptophyta</taxon>
        <taxon>Embryophyta</taxon>
        <taxon>Tracheophyta</taxon>
        <taxon>Spermatophyta</taxon>
        <taxon>Magnoliopsida</taxon>
        <taxon>Liliopsida</taxon>
        <taxon>Poales</taxon>
        <taxon>Poaceae</taxon>
        <taxon>BOP clade</taxon>
        <taxon>Oryzoideae</taxon>
        <taxon>Oryzeae</taxon>
        <taxon>Oryzinae</taxon>
        <taxon>Oryza</taxon>
        <taxon>Oryza sativa</taxon>
    </lineage>
</organism>
<keyword evidence="4" id="KW-0255">Endonuclease</keyword>
<feature type="region of interest" description="Disordered" evidence="6">
    <location>
        <begin position="333"/>
        <end position="361"/>
    </location>
</feature>
<dbReference type="Pfam" id="PF00665">
    <property type="entry name" value="rve"/>
    <property type="match status" value="1"/>
</dbReference>
<evidence type="ECO:0000256" key="2">
    <source>
        <dbReference type="ARBA" id="ARBA00022695"/>
    </source>
</evidence>
<evidence type="ECO:0000256" key="5">
    <source>
        <dbReference type="ARBA" id="ARBA00023268"/>
    </source>
</evidence>
<dbReference type="CDD" id="cd01647">
    <property type="entry name" value="RT_LTR"/>
    <property type="match status" value="1"/>
</dbReference>
<dbReference type="InterPro" id="IPR036397">
    <property type="entry name" value="RNaseH_sf"/>
</dbReference>
<protein>
    <submittedName>
        <fullName evidence="8">Retrotransposon protein, putative, Ty3-gypsy subclass</fullName>
    </submittedName>
</protein>
<dbReference type="Gene3D" id="2.40.70.10">
    <property type="entry name" value="Acid Proteases"/>
    <property type="match status" value="1"/>
</dbReference>